<dbReference type="SUPFAM" id="SSF56327">
    <property type="entry name" value="LDH C-terminal domain-like"/>
    <property type="match status" value="1"/>
</dbReference>
<proteinExistence type="predicted"/>
<dbReference type="RefSeq" id="WP_133039736.1">
    <property type="nucleotide sequence ID" value="NZ_SLWF01000023.1"/>
</dbReference>
<dbReference type="InterPro" id="IPR015955">
    <property type="entry name" value="Lactate_DH/Glyco_Ohase_4_C"/>
</dbReference>
<protein>
    <submittedName>
        <fullName evidence="1">Uncharacterized protein</fullName>
    </submittedName>
</protein>
<sequence length="105" mass="11597">MLINIANHREVITTLLATQWKLLQGRFLAHSVMGEQGESQFDTWRRVRIVAISVMEPQLVVYIGRPALIDAEGAVNSIAIPVTTAEKAKYVALANVVRQALSNVN</sequence>
<dbReference type="Proteomes" id="UP000294832">
    <property type="component" value="Unassembled WGS sequence"/>
</dbReference>
<dbReference type="EMBL" id="SLWF01000023">
    <property type="protein sequence ID" value="TCN81501.1"/>
    <property type="molecule type" value="Genomic_DNA"/>
</dbReference>
<evidence type="ECO:0000313" key="1">
    <source>
        <dbReference type="EMBL" id="TCN81501.1"/>
    </source>
</evidence>
<keyword evidence="2" id="KW-1185">Reference proteome</keyword>
<comment type="caution">
    <text evidence="1">The sequence shown here is derived from an EMBL/GenBank/DDBJ whole genome shotgun (WGS) entry which is preliminary data.</text>
</comment>
<reference evidence="1 2" key="1">
    <citation type="submission" date="2019-03" db="EMBL/GenBank/DDBJ databases">
        <title>Freshwater and sediment microbial communities from various areas in North America, analyzing microbe dynamics in response to fracking.</title>
        <authorList>
            <person name="Lamendella R."/>
        </authorList>
    </citation>
    <scope>NUCLEOTIDE SEQUENCE [LARGE SCALE GENOMIC DNA]</scope>
    <source>
        <strain evidence="1 2">74A</strain>
    </source>
</reference>
<evidence type="ECO:0000313" key="2">
    <source>
        <dbReference type="Proteomes" id="UP000294832"/>
    </source>
</evidence>
<dbReference type="AlphaFoldDB" id="A0A4R2F6J1"/>
<accession>A0A4R2F6J1</accession>
<organism evidence="1 2">
    <name type="scientific">Shewanella fodinae</name>
    <dbReference type="NCBI Taxonomy" id="552357"/>
    <lineage>
        <taxon>Bacteria</taxon>
        <taxon>Pseudomonadati</taxon>
        <taxon>Pseudomonadota</taxon>
        <taxon>Gammaproteobacteria</taxon>
        <taxon>Alteromonadales</taxon>
        <taxon>Shewanellaceae</taxon>
        <taxon>Shewanella</taxon>
    </lineage>
</organism>
<dbReference type="GO" id="GO:0016616">
    <property type="term" value="F:oxidoreductase activity, acting on the CH-OH group of donors, NAD or NADP as acceptor"/>
    <property type="evidence" value="ECO:0007669"/>
    <property type="project" value="InterPro"/>
</dbReference>
<gene>
    <name evidence="1" type="ORF">EDC91_12313</name>
</gene>
<name>A0A4R2F6J1_9GAMM</name>